<evidence type="ECO:0000256" key="3">
    <source>
        <dbReference type="ARBA" id="ARBA00022475"/>
    </source>
</evidence>
<evidence type="ECO:0000256" key="2">
    <source>
        <dbReference type="ARBA" id="ARBA00004609"/>
    </source>
</evidence>
<comment type="function">
    <text evidence="1">VSG forms a coat on the surface of the parasite. The trypanosome evades the immune response of the host by expressing a series of antigenically distinct VSGs from an estimated 1000 VSG genes.</text>
</comment>
<organism evidence="9">
    <name type="scientific">Trypanosoma brucei</name>
    <dbReference type="NCBI Taxonomy" id="5691"/>
    <lineage>
        <taxon>Eukaryota</taxon>
        <taxon>Discoba</taxon>
        <taxon>Euglenozoa</taxon>
        <taxon>Kinetoplastea</taxon>
        <taxon>Metakinetoplastina</taxon>
        <taxon>Trypanosomatida</taxon>
        <taxon>Trypanosomatidae</taxon>
        <taxon>Trypanosoma</taxon>
    </lineage>
</organism>
<keyword evidence="5" id="KW-0472">Membrane</keyword>
<dbReference type="EMBL" id="KX700488">
    <property type="protein sequence ID" value="APD74444.1"/>
    <property type="molecule type" value="Genomic_DNA"/>
</dbReference>
<dbReference type="SUPFAM" id="SSF118251">
    <property type="entry name" value="Variant surface glycoprotein MITAT 1.2, VSG 221, C-terminal domain"/>
    <property type="match status" value="1"/>
</dbReference>
<feature type="chain" id="PRO_5012498183" evidence="8">
    <location>
        <begin position="21"/>
        <end position="485"/>
    </location>
</feature>
<evidence type="ECO:0000256" key="5">
    <source>
        <dbReference type="ARBA" id="ARBA00023136"/>
    </source>
</evidence>
<keyword evidence="4" id="KW-0336">GPI-anchor</keyword>
<keyword evidence="8" id="KW-0732">Signal</keyword>
<evidence type="ECO:0000256" key="1">
    <source>
        <dbReference type="ARBA" id="ARBA00002523"/>
    </source>
</evidence>
<evidence type="ECO:0000256" key="4">
    <source>
        <dbReference type="ARBA" id="ARBA00022622"/>
    </source>
</evidence>
<dbReference type="VEuPathDB" id="TriTrypDB:Tbg972.8.10"/>
<keyword evidence="7" id="KW-0449">Lipoprotein</keyword>
<keyword evidence="3" id="KW-1003">Cell membrane</keyword>
<evidence type="ECO:0000256" key="6">
    <source>
        <dbReference type="ARBA" id="ARBA00023180"/>
    </source>
</evidence>
<dbReference type="VEuPathDB" id="TriTrypDB:Tb1125.11.18060"/>
<protein>
    <submittedName>
        <fullName evidence="9">Variant surface glycoprotein 1125.3068</fullName>
    </submittedName>
</protein>
<comment type="subcellular location">
    <subcellularLocation>
        <location evidence="2">Cell membrane</location>
        <topology evidence="2">Lipid-anchor</topology>
        <topology evidence="2">GPI-anchor</topology>
    </subcellularLocation>
</comment>
<name>A0A1J0R9H6_9TRYP</name>
<evidence type="ECO:0000256" key="7">
    <source>
        <dbReference type="ARBA" id="ARBA00023288"/>
    </source>
</evidence>
<dbReference type="InterPro" id="IPR027446">
    <property type="entry name" value="VSG_C_dom_sf"/>
</dbReference>
<reference evidence="9" key="1">
    <citation type="submission" date="2016-08" db="EMBL/GenBank/DDBJ databases">
        <title>VSG repertoire of Trypanosoma brucei EATRO 1125.</title>
        <authorList>
            <person name="Cross G.A."/>
        </authorList>
    </citation>
    <scope>NUCLEOTIDE SEQUENCE</scope>
    <source>
        <strain evidence="9">EATRO 1125</strain>
    </source>
</reference>
<dbReference type="GO" id="GO:0005886">
    <property type="term" value="C:plasma membrane"/>
    <property type="evidence" value="ECO:0007669"/>
    <property type="project" value="UniProtKB-SubCell"/>
</dbReference>
<evidence type="ECO:0000313" key="9">
    <source>
        <dbReference type="EMBL" id="APD74444.1"/>
    </source>
</evidence>
<dbReference type="GO" id="GO:0098552">
    <property type="term" value="C:side of membrane"/>
    <property type="evidence" value="ECO:0007669"/>
    <property type="project" value="UniProtKB-KW"/>
</dbReference>
<feature type="signal peptide" evidence="8">
    <location>
        <begin position="1"/>
        <end position="20"/>
    </location>
</feature>
<accession>A0A1J0R9H6</accession>
<evidence type="ECO:0000256" key="8">
    <source>
        <dbReference type="SAM" id="SignalP"/>
    </source>
</evidence>
<dbReference type="AlphaFoldDB" id="A0A1J0R9H6"/>
<dbReference type="VEuPathDB" id="TriTrypDB:Tb10.v4.0257"/>
<proteinExistence type="predicted"/>
<dbReference type="VEuPathDB" id="TriTrypDB:Tb427_000193500"/>
<keyword evidence="6" id="KW-0325">Glycoprotein</keyword>
<sequence>MIIYLFLAVLMCFFAVHTQAAKDPAAEAINTPCEAEMYLAALEATLKQRLTSNAAAAKELSGQARTLKVAAEATADATKSCLLAAAAVVAAEKAKATQGQADQRGTTFKTALDQITKLRTELAAVATISQLKLAINTNGHRRKDTSQATHSIIQADATTPLGCGAQHKLTEGKINSLELNTTKLLSLRIADATKTADGTADNVLELAMSGSCNQDPQAYDTWSNAAAACQQNTITNLAPKITSSGHKATGRTEPLKKLQIYKNPDSVGDCNPAHTTAEEDKNPAEYATKAICQALRTSPTEAKQLTLNGEALAAEPLIVQAAGSCLPQYRGKAKLSEEEQTTLTKFLKNAYGKDSDAFNAKFTTLKPGHKVKIHKGGEVQAVDIVDANTDDKALNAISIILADRAVQIAATKQTKATADSKTEEKCKEDAEESKCTADKDCEHKGGKCKLKEGVKSENDEKTTNTTGINSLIIRPPLLLAFLILA</sequence>